<organism evidence="2 3">
    <name type="scientific">Kingdonia uniflora</name>
    <dbReference type="NCBI Taxonomy" id="39325"/>
    <lineage>
        <taxon>Eukaryota</taxon>
        <taxon>Viridiplantae</taxon>
        <taxon>Streptophyta</taxon>
        <taxon>Embryophyta</taxon>
        <taxon>Tracheophyta</taxon>
        <taxon>Spermatophyta</taxon>
        <taxon>Magnoliopsida</taxon>
        <taxon>Ranunculales</taxon>
        <taxon>Circaeasteraceae</taxon>
        <taxon>Kingdonia</taxon>
    </lineage>
</organism>
<keyword evidence="1" id="KW-1133">Transmembrane helix</keyword>
<dbReference type="AlphaFoldDB" id="A0A7J7L178"/>
<feature type="transmembrane region" description="Helical" evidence="1">
    <location>
        <begin position="24"/>
        <end position="53"/>
    </location>
</feature>
<feature type="non-terminal residue" evidence="2">
    <location>
        <position position="59"/>
    </location>
</feature>
<keyword evidence="3" id="KW-1185">Reference proteome</keyword>
<evidence type="ECO:0000313" key="3">
    <source>
        <dbReference type="Proteomes" id="UP000541444"/>
    </source>
</evidence>
<name>A0A7J7L178_9MAGN</name>
<keyword evidence="1" id="KW-0812">Transmembrane</keyword>
<gene>
    <name evidence="2" type="ORF">GIB67_028053</name>
</gene>
<evidence type="ECO:0000313" key="2">
    <source>
        <dbReference type="EMBL" id="KAF6136363.1"/>
    </source>
</evidence>
<dbReference type="EMBL" id="JACGCM010002722">
    <property type="protein sequence ID" value="KAF6136363.1"/>
    <property type="molecule type" value="Genomic_DNA"/>
</dbReference>
<sequence length="59" mass="7153">MAKDKNIVLKFSLVCHYRVVGYKYFFYCLFFVWFVLFIFLSFLCFIYLIYLIISLGVSP</sequence>
<keyword evidence="1" id="KW-0472">Membrane</keyword>
<accession>A0A7J7L178</accession>
<comment type="caution">
    <text evidence="2">The sequence shown here is derived from an EMBL/GenBank/DDBJ whole genome shotgun (WGS) entry which is preliminary data.</text>
</comment>
<proteinExistence type="predicted"/>
<protein>
    <submittedName>
        <fullName evidence="2">Uncharacterized protein</fullName>
    </submittedName>
</protein>
<dbReference type="Proteomes" id="UP000541444">
    <property type="component" value="Unassembled WGS sequence"/>
</dbReference>
<evidence type="ECO:0000256" key="1">
    <source>
        <dbReference type="SAM" id="Phobius"/>
    </source>
</evidence>
<reference evidence="2 3" key="1">
    <citation type="journal article" date="2020" name="IScience">
        <title>Genome Sequencing of the Endangered Kingdonia uniflora (Circaeasteraceae, Ranunculales) Reveals Potential Mechanisms of Evolutionary Specialization.</title>
        <authorList>
            <person name="Sun Y."/>
            <person name="Deng T."/>
            <person name="Zhang A."/>
            <person name="Moore M.J."/>
            <person name="Landis J.B."/>
            <person name="Lin N."/>
            <person name="Zhang H."/>
            <person name="Zhang X."/>
            <person name="Huang J."/>
            <person name="Zhang X."/>
            <person name="Sun H."/>
            <person name="Wang H."/>
        </authorList>
    </citation>
    <scope>NUCLEOTIDE SEQUENCE [LARGE SCALE GENOMIC DNA]</scope>
    <source>
        <strain evidence="2">TB1705</strain>
        <tissue evidence="2">Leaf</tissue>
    </source>
</reference>